<keyword evidence="3" id="KW-0328">Glycosyltransferase</keyword>
<evidence type="ECO:0000256" key="1">
    <source>
        <dbReference type="ARBA" id="ARBA00004127"/>
    </source>
</evidence>
<keyword evidence="11" id="KW-1185">Reference proteome</keyword>
<protein>
    <submittedName>
        <fullName evidence="10">Phosphatidylinositol glycan, class B</fullName>
    </submittedName>
</protein>
<feature type="transmembrane region" description="Helical" evidence="9">
    <location>
        <begin position="121"/>
        <end position="138"/>
    </location>
</feature>
<feature type="transmembrane region" description="Helical" evidence="9">
    <location>
        <begin position="9"/>
        <end position="27"/>
    </location>
</feature>
<evidence type="ECO:0000256" key="5">
    <source>
        <dbReference type="ARBA" id="ARBA00022692"/>
    </source>
</evidence>
<evidence type="ECO:0000256" key="9">
    <source>
        <dbReference type="SAM" id="Phobius"/>
    </source>
</evidence>
<feature type="transmembrane region" description="Helical" evidence="9">
    <location>
        <begin position="263"/>
        <end position="286"/>
    </location>
</feature>
<dbReference type="InterPro" id="IPR005599">
    <property type="entry name" value="GPI_mannosylTrfase"/>
</dbReference>
<feature type="transmembrane region" description="Helical" evidence="9">
    <location>
        <begin position="170"/>
        <end position="203"/>
    </location>
</feature>
<keyword evidence="5 9" id="KW-0812">Transmembrane</keyword>
<organism evidence="10 11">
    <name type="scientific">Pedobacter caeni</name>
    <dbReference type="NCBI Taxonomy" id="288992"/>
    <lineage>
        <taxon>Bacteria</taxon>
        <taxon>Pseudomonadati</taxon>
        <taxon>Bacteroidota</taxon>
        <taxon>Sphingobacteriia</taxon>
        <taxon>Sphingobacteriales</taxon>
        <taxon>Sphingobacteriaceae</taxon>
        <taxon>Pedobacter</taxon>
    </lineage>
</organism>
<dbReference type="RefSeq" id="WP_073231704.1">
    <property type="nucleotide sequence ID" value="NZ_FQUQ01000002.1"/>
</dbReference>
<proteinExistence type="predicted"/>
<comment type="subcellular location">
    <subcellularLocation>
        <location evidence="1">Endomembrane system</location>
        <topology evidence="1">Multi-pass membrane protein</topology>
    </subcellularLocation>
    <subcellularLocation>
        <location evidence="2">Endoplasmic reticulum membrane</location>
    </subcellularLocation>
</comment>
<evidence type="ECO:0000256" key="6">
    <source>
        <dbReference type="ARBA" id="ARBA00022824"/>
    </source>
</evidence>
<keyword evidence="4" id="KW-0808">Transferase</keyword>
<dbReference type="EMBL" id="FQUQ01000002">
    <property type="protein sequence ID" value="SHF48450.1"/>
    <property type="molecule type" value="Genomic_DNA"/>
</dbReference>
<reference evidence="11" key="1">
    <citation type="submission" date="2016-11" db="EMBL/GenBank/DDBJ databases">
        <authorList>
            <person name="Varghese N."/>
            <person name="Submissions S."/>
        </authorList>
    </citation>
    <scope>NUCLEOTIDE SEQUENCE [LARGE SCALE GENOMIC DNA]</scope>
    <source>
        <strain evidence="11">DSM 16990</strain>
    </source>
</reference>
<dbReference type="GO" id="GO:0012505">
    <property type="term" value="C:endomembrane system"/>
    <property type="evidence" value="ECO:0007669"/>
    <property type="project" value="UniProtKB-SubCell"/>
</dbReference>
<dbReference type="PANTHER" id="PTHR22760">
    <property type="entry name" value="GLYCOSYLTRANSFERASE"/>
    <property type="match status" value="1"/>
</dbReference>
<keyword evidence="6" id="KW-0256">Endoplasmic reticulum</keyword>
<dbReference type="STRING" id="288992.SAMN04488522_1021449"/>
<evidence type="ECO:0000256" key="3">
    <source>
        <dbReference type="ARBA" id="ARBA00022676"/>
    </source>
</evidence>
<evidence type="ECO:0000256" key="4">
    <source>
        <dbReference type="ARBA" id="ARBA00022679"/>
    </source>
</evidence>
<evidence type="ECO:0000313" key="10">
    <source>
        <dbReference type="EMBL" id="SHF48450.1"/>
    </source>
</evidence>
<feature type="transmembrane region" description="Helical" evidence="9">
    <location>
        <begin position="88"/>
        <end position="109"/>
    </location>
</feature>
<evidence type="ECO:0000256" key="8">
    <source>
        <dbReference type="ARBA" id="ARBA00023136"/>
    </source>
</evidence>
<feature type="transmembrane region" description="Helical" evidence="9">
    <location>
        <begin position="210"/>
        <end position="232"/>
    </location>
</feature>
<feature type="transmembrane region" description="Helical" evidence="9">
    <location>
        <begin position="315"/>
        <end position="334"/>
    </location>
</feature>
<evidence type="ECO:0000313" key="11">
    <source>
        <dbReference type="Proteomes" id="UP000184287"/>
    </source>
</evidence>
<dbReference type="Pfam" id="PF03901">
    <property type="entry name" value="Glyco_transf_22"/>
    <property type="match status" value="1"/>
</dbReference>
<evidence type="ECO:0000256" key="2">
    <source>
        <dbReference type="ARBA" id="ARBA00004586"/>
    </source>
</evidence>
<keyword evidence="7 9" id="KW-1133">Transmembrane helix</keyword>
<dbReference type="OrthoDB" id="620676at2"/>
<feature type="transmembrane region" description="Helical" evidence="9">
    <location>
        <begin position="343"/>
        <end position="364"/>
    </location>
</feature>
<name>A0A1M5C1A8_9SPHI</name>
<sequence length="494" mass="56931">MTKFKIENSGYFLVIVVIVYMIVAWNSTGYHHWDEHFQIIEFAGFKAGKVQVSELAWEYNAQIRSALQPSLCFLLFKGMYAIGIESPYLIAFLLRLISAGCAIWVINRFVETQRPFLSKNLFPYFIFLSYFLWFLPYINVRFSSESWSGLCFLMSLTQVFKVSDQRTLNWLLFLGAALGLSILFRFQSALLVFGVLIWLIVVARLNYREMLVLFGCILVVLLLGIGVDSWFYGSPSFTLYNYFEANILQDIASSFGTAPWYQYFIYIFKAPGIFGLFIILSLLIIVLKNPRHICLWALFPFLLVHAVIPHKELRFLFPLANLVPLFVVLGYQYVSTSLPKSNALALAVGLFVIFCYNLCGLVAISCRGAGLAKVELTAYIYRHYGKQEVQLIYPEGANPYQDITPQNTFYRHGSVSLLALRNLDDLKGLERKKQQGKVLLVIPAENINKPALGRLLEREHMHFRYQTFRPFVQQILRFYDQTLNEANLILYESE</sequence>
<keyword evidence="8 9" id="KW-0472">Membrane</keyword>
<dbReference type="Proteomes" id="UP000184287">
    <property type="component" value="Unassembled WGS sequence"/>
</dbReference>
<gene>
    <name evidence="10" type="ORF">SAMN04488522_1021449</name>
</gene>
<dbReference type="AlphaFoldDB" id="A0A1M5C1A8"/>
<accession>A0A1M5C1A8</accession>
<dbReference type="GO" id="GO:0000030">
    <property type="term" value="F:mannosyltransferase activity"/>
    <property type="evidence" value="ECO:0007669"/>
    <property type="project" value="TreeGrafter"/>
</dbReference>
<feature type="transmembrane region" description="Helical" evidence="9">
    <location>
        <begin position="293"/>
        <end position="309"/>
    </location>
</feature>
<evidence type="ECO:0000256" key="7">
    <source>
        <dbReference type="ARBA" id="ARBA00022989"/>
    </source>
</evidence>